<gene>
    <name evidence="5" type="ORF">FHU33_4999</name>
</gene>
<organism evidence="5 6">
    <name type="scientific">Blastococcus colisei</name>
    <dbReference type="NCBI Taxonomy" id="1564162"/>
    <lineage>
        <taxon>Bacteria</taxon>
        <taxon>Bacillati</taxon>
        <taxon>Actinomycetota</taxon>
        <taxon>Actinomycetes</taxon>
        <taxon>Geodermatophilales</taxon>
        <taxon>Geodermatophilaceae</taxon>
        <taxon>Blastococcus</taxon>
    </lineage>
</organism>
<dbReference type="PANTHER" id="PTHR32305:SF15">
    <property type="entry name" value="PROTEIN RHSA-RELATED"/>
    <property type="match status" value="1"/>
</dbReference>
<dbReference type="PANTHER" id="PTHR32305">
    <property type="match status" value="1"/>
</dbReference>
<keyword evidence="1" id="KW-0677">Repeat</keyword>
<dbReference type="Pfam" id="PF25023">
    <property type="entry name" value="TEN_YD-shell"/>
    <property type="match status" value="1"/>
</dbReference>
<dbReference type="InterPro" id="IPR031325">
    <property type="entry name" value="RHS_repeat"/>
</dbReference>
<evidence type="ECO:0000259" key="4">
    <source>
        <dbReference type="Pfam" id="PF25023"/>
    </source>
</evidence>
<feature type="region of interest" description="Disordered" evidence="2">
    <location>
        <begin position="497"/>
        <end position="516"/>
    </location>
</feature>
<name>A0A543NU63_9ACTN</name>
<sequence length="745" mass="76362">MVVAAAAVVAGSATGVLAAPASAPVASVAMNESLTPVLRGEATAAGTGSESIRFWARTVGASGWDLLDGFSVAGSTAGTKRVVTDQLAIGEPFEYQVAHCDDTGCTSSDVQTGHVSPDLAAGARPGATRVPFTVGDRIPAQVDVGTGNLLVATTQLSLPRVAGSLDLGLAYNGLTLAPGSRFDSAISPGWRFSTGSDVRVKENSGARVTVYGPNGLTGTFFGQSGSSTAYTAPGTMKATLTARSPGGTDGWTLTQHDSGDVYWFGGDGRLTELRDRNGNTTTFTYAGGALTEIAADQGDVDARTVEVQADGSTGRITGLFQSPNYSQYRSVSYDYDSNGRLASITDVLGRTTSFGYSSAGDLSSITAPGGAETTFAYDAGHRVTTVTQPSDAAGDAVTRSSYDAGQTLVADPNTDPAQAVPAVPHTTYALTADGMLLAEKATDPTGAERSATFTPFQDVATTSNSSGTTTFGYAANGAESLTGVTSPTGAGSSYTYGNSAPAQYQPDSGTDAQGNTSTFTYDGAGNGLSAANAGGATAEVTRNADGTVATSVSPSGATMTYGYDADKQLTSITPPAGNSLGNRSYTYDGYGRIATYTSGRGITETYTYDEADRVLEVDFSDTTPSVSYTYDSAGRVATRADASGTTTYTYDPLGRLASRVHTAGGGLLTYAYDLAGNLEAETDAGGTTEHGYDDRNLLTSTQTPDGRVIGYGYDTDGKRTDTWFATDDGNTSWAAHTHTDYDATG</sequence>
<dbReference type="NCBIfam" id="TIGR01643">
    <property type="entry name" value="YD_repeat_2x"/>
    <property type="match status" value="6"/>
</dbReference>
<dbReference type="EMBL" id="VFQE01000004">
    <property type="protein sequence ID" value="TQN35374.1"/>
    <property type="molecule type" value="Genomic_DNA"/>
</dbReference>
<dbReference type="AlphaFoldDB" id="A0A543NU63"/>
<accession>A0A543NU63</accession>
<comment type="caution">
    <text evidence="5">The sequence shown here is derived from an EMBL/GenBank/DDBJ whole genome shotgun (WGS) entry which is preliminary data.</text>
</comment>
<evidence type="ECO:0000256" key="1">
    <source>
        <dbReference type="ARBA" id="ARBA00022737"/>
    </source>
</evidence>
<evidence type="ECO:0000313" key="5">
    <source>
        <dbReference type="EMBL" id="TQN35374.1"/>
    </source>
</evidence>
<feature type="domain" description="Teneurin-like YD-shell" evidence="4">
    <location>
        <begin position="555"/>
        <end position="683"/>
    </location>
</feature>
<evidence type="ECO:0000256" key="3">
    <source>
        <dbReference type="SAM" id="SignalP"/>
    </source>
</evidence>
<reference evidence="5 6" key="1">
    <citation type="submission" date="2019-06" db="EMBL/GenBank/DDBJ databases">
        <title>Sequencing the genomes of 1000 actinobacteria strains.</title>
        <authorList>
            <person name="Klenk H.-P."/>
        </authorList>
    </citation>
    <scope>NUCLEOTIDE SEQUENCE [LARGE SCALE GENOMIC DNA]</scope>
    <source>
        <strain evidence="5 6">DSM 46837</strain>
    </source>
</reference>
<dbReference type="Gene3D" id="2.180.10.10">
    <property type="entry name" value="RHS repeat-associated core"/>
    <property type="match status" value="2"/>
</dbReference>
<dbReference type="InterPro" id="IPR056823">
    <property type="entry name" value="TEN-like_YD-shell"/>
</dbReference>
<dbReference type="Pfam" id="PF05593">
    <property type="entry name" value="RHS_repeat"/>
    <property type="match status" value="1"/>
</dbReference>
<feature type="signal peptide" evidence="3">
    <location>
        <begin position="1"/>
        <end position="18"/>
    </location>
</feature>
<protein>
    <submittedName>
        <fullName evidence="5">YD repeat-containing protein</fullName>
    </submittedName>
</protein>
<evidence type="ECO:0000256" key="2">
    <source>
        <dbReference type="SAM" id="MobiDB-lite"/>
    </source>
</evidence>
<proteinExistence type="predicted"/>
<evidence type="ECO:0000313" key="6">
    <source>
        <dbReference type="Proteomes" id="UP000319865"/>
    </source>
</evidence>
<feature type="non-terminal residue" evidence="5">
    <location>
        <position position="745"/>
    </location>
</feature>
<dbReference type="InterPro" id="IPR006530">
    <property type="entry name" value="YD"/>
</dbReference>
<keyword evidence="6" id="KW-1185">Reference proteome</keyword>
<dbReference type="Proteomes" id="UP000319865">
    <property type="component" value="Unassembled WGS sequence"/>
</dbReference>
<dbReference type="InterPro" id="IPR050708">
    <property type="entry name" value="T6SS_VgrG/RHS"/>
</dbReference>
<keyword evidence="3" id="KW-0732">Signal</keyword>
<feature type="chain" id="PRO_5022110452" evidence="3">
    <location>
        <begin position="19"/>
        <end position="745"/>
    </location>
</feature>